<feature type="region of interest" description="Disordered" evidence="2">
    <location>
        <begin position="119"/>
        <end position="166"/>
    </location>
</feature>
<evidence type="ECO:0000256" key="1">
    <source>
        <dbReference type="ARBA" id="ARBA00005474"/>
    </source>
</evidence>
<dbReference type="STRING" id="3218.A0A2K1KWB7"/>
<dbReference type="Pfam" id="PF03195">
    <property type="entry name" value="LOB"/>
    <property type="match status" value="1"/>
</dbReference>
<dbReference type="GO" id="GO:0009755">
    <property type="term" value="P:hormone-mediated signaling pathway"/>
    <property type="evidence" value="ECO:0000318"/>
    <property type="project" value="GO_Central"/>
</dbReference>
<dbReference type="InParanoid" id="A0A2K1KWB7"/>
<feature type="compositionally biased region" description="Polar residues" evidence="2">
    <location>
        <begin position="390"/>
        <end position="401"/>
    </location>
</feature>
<feature type="compositionally biased region" description="Low complexity" evidence="2">
    <location>
        <begin position="402"/>
        <end position="414"/>
    </location>
</feature>
<comment type="similarity">
    <text evidence="1">Belongs to the LOB domain-containing protein family.</text>
</comment>
<reference evidence="5" key="3">
    <citation type="submission" date="2020-12" db="UniProtKB">
        <authorList>
            <consortium name="EnsemblPlants"/>
        </authorList>
    </citation>
    <scope>IDENTIFICATION</scope>
</reference>
<feature type="region of interest" description="Disordered" evidence="2">
    <location>
        <begin position="50"/>
        <end position="77"/>
    </location>
</feature>
<dbReference type="Proteomes" id="UP000006727">
    <property type="component" value="Chromosome 3"/>
</dbReference>
<keyword evidence="6" id="KW-1185">Reference proteome</keyword>
<dbReference type="PaxDb" id="3218-PP1S157_25V6.1"/>
<reference evidence="4 6" key="2">
    <citation type="journal article" date="2018" name="Plant J.">
        <title>The Physcomitrella patens chromosome-scale assembly reveals moss genome structure and evolution.</title>
        <authorList>
            <person name="Lang D."/>
            <person name="Ullrich K.K."/>
            <person name="Murat F."/>
            <person name="Fuchs J."/>
            <person name="Jenkins J."/>
            <person name="Haas F.B."/>
            <person name="Piednoel M."/>
            <person name="Gundlach H."/>
            <person name="Van Bel M."/>
            <person name="Meyberg R."/>
            <person name="Vives C."/>
            <person name="Morata J."/>
            <person name="Symeonidi A."/>
            <person name="Hiss M."/>
            <person name="Muchero W."/>
            <person name="Kamisugi Y."/>
            <person name="Saleh O."/>
            <person name="Blanc G."/>
            <person name="Decker E.L."/>
            <person name="van Gessel N."/>
            <person name="Grimwood J."/>
            <person name="Hayes R.D."/>
            <person name="Graham S.W."/>
            <person name="Gunter L.E."/>
            <person name="McDaniel S.F."/>
            <person name="Hoernstein S.N.W."/>
            <person name="Larsson A."/>
            <person name="Li F.W."/>
            <person name="Perroud P.F."/>
            <person name="Phillips J."/>
            <person name="Ranjan P."/>
            <person name="Rokshar D.S."/>
            <person name="Rothfels C.J."/>
            <person name="Schneider L."/>
            <person name="Shu S."/>
            <person name="Stevenson D.W."/>
            <person name="Thummler F."/>
            <person name="Tillich M."/>
            <person name="Villarreal Aguilar J.C."/>
            <person name="Widiez T."/>
            <person name="Wong G.K."/>
            <person name="Wymore A."/>
            <person name="Zhang Y."/>
            <person name="Zimmer A.D."/>
            <person name="Quatrano R.S."/>
            <person name="Mayer K.F.X."/>
            <person name="Goodstein D."/>
            <person name="Casacuberta J.M."/>
            <person name="Vandepoele K."/>
            <person name="Reski R."/>
            <person name="Cuming A.C."/>
            <person name="Tuskan G.A."/>
            <person name="Maumus F."/>
            <person name="Salse J."/>
            <person name="Schmutz J."/>
            <person name="Rensing S.A."/>
        </authorList>
    </citation>
    <scope>NUCLEOTIDE SEQUENCE [LARGE SCALE GENOMIC DNA]</scope>
    <source>
        <strain evidence="5 6">cv. Gransden 2004</strain>
    </source>
</reference>
<protein>
    <recommendedName>
        <fullName evidence="3">LOB domain-containing protein</fullName>
    </recommendedName>
</protein>
<dbReference type="Gramene" id="Pp3c3_27900V3.1">
    <property type="protein sequence ID" value="Pp3c3_27900V3.1"/>
    <property type="gene ID" value="Pp3c3_27900"/>
</dbReference>
<evidence type="ECO:0000256" key="2">
    <source>
        <dbReference type="SAM" id="MobiDB-lite"/>
    </source>
</evidence>
<accession>A0A2K1KWB7</accession>
<dbReference type="EMBL" id="ABEU02000003">
    <property type="protein sequence ID" value="PNR58069.1"/>
    <property type="molecule type" value="Genomic_DNA"/>
</dbReference>
<evidence type="ECO:0000313" key="6">
    <source>
        <dbReference type="Proteomes" id="UP000006727"/>
    </source>
</evidence>
<reference evidence="4 6" key="1">
    <citation type="journal article" date="2008" name="Science">
        <title>The Physcomitrella genome reveals evolutionary insights into the conquest of land by plants.</title>
        <authorList>
            <person name="Rensing S."/>
            <person name="Lang D."/>
            <person name="Zimmer A."/>
            <person name="Terry A."/>
            <person name="Salamov A."/>
            <person name="Shapiro H."/>
            <person name="Nishiyama T."/>
            <person name="Perroud P.-F."/>
            <person name="Lindquist E."/>
            <person name="Kamisugi Y."/>
            <person name="Tanahashi T."/>
            <person name="Sakakibara K."/>
            <person name="Fujita T."/>
            <person name="Oishi K."/>
            <person name="Shin-I T."/>
            <person name="Kuroki Y."/>
            <person name="Toyoda A."/>
            <person name="Suzuki Y."/>
            <person name="Hashimoto A."/>
            <person name="Yamaguchi K."/>
            <person name="Sugano A."/>
            <person name="Kohara Y."/>
            <person name="Fujiyama A."/>
            <person name="Anterola A."/>
            <person name="Aoki S."/>
            <person name="Ashton N."/>
            <person name="Barbazuk W.B."/>
            <person name="Barker E."/>
            <person name="Bennetzen J."/>
            <person name="Bezanilla M."/>
            <person name="Blankenship R."/>
            <person name="Cho S.H."/>
            <person name="Dutcher S."/>
            <person name="Estelle M."/>
            <person name="Fawcett J.A."/>
            <person name="Gundlach H."/>
            <person name="Hanada K."/>
            <person name="Heyl A."/>
            <person name="Hicks K.A."/>
            <person name="Hugh J."/>
            <person name="Lohr M."/>
            <person name="Mayer K."/>
            <person name="Melkozernov A."/>
            <person name="Murata T."/>
            <person name="Nelson D."/>
            <person name="Pils B."/>
            <person name="Prigge M."/>
            <person name="Reiss B."/>
            <person name="Renner T."/>
            <person name="Rombauts S."/>
            <person name="Rushton P."/>
            <person name="Sanderfoot A."/>
            <person name="Schween G."/>
            <person name="Shiu S.-H."/>
            <person name="Stueber K."/>
            <person name="Theodoulou F.L."/>
            <person name="Tu H."/>
            <person name="Van de Peer Y."/>
            <person name="Verrier P.J."/>
            <person name="Waters E."/>
            <person name="Wood A."/>
            <person name="Yang L."/>
            <person name="Cove D."/>
            <person name="Cuming A."/>
            <person name="Hasebe M."/>
            <person name="Lucas S."/>
            <person name="Mishler D.B."/>
            <person name="Reski R."/>
            <person name="Grigoriev I."/>
            <person name="Quatrano R.S."/>
            <person name="Boore J.L."/>
        </authorList>
    </citation>
    <scope>NUCLEOTIDE SEQUENCE [LARGE SCALE GENOMIC DNA]</scope>
    <source>
        <strain evidence="5 6">cv. Gransden 2004</strain>
    </source>
</reference>
<dbReference type="InterPro" id="IPR004883">
    <property type="entry name" value="LOB"/>
</dbReference>
<feature type="region of interest" description="Disordered" evidence="2">
    <location>
        <begin position="343"/>
        <end position="369"/>
    </location>
</feature>
<dbReference type="EnsemblPlants" id="Pp3c3_27900V3.1">
    <property type="protein sequence ID" value="Pp3c3_27900V3.1"/>
    <property type="gene ID" value="Pp3c3_27900"/>
</dbReference>
<proteinExistence type="inferred from homology"/>
<dbReference type="PANTHER" id="PTHR31529">
    <property type="entry name" value="LOB DOMAIN CONTAINING PROTEIN"/>
    <property type="match status" value="1"/>
</dbReference>
<organism evidence="4">
    <name type="scientific">Physcomitrium patens</name>
    <name type="common">Spreading-leaved earth moss</name>
    <name type="synonym">Physcomitrella patens</name>
    <dbReference type="NCBI Taxonomy" id="3218"/>
    <lineage>
        <taxon>Eukaryota</taxon>
        <taxon>Viridiplantae</taxon>
        <taxon>Streptophyta</taxon>
        <taxon>Embryophyta</taxon>
        <taxon>Bryophyta</taxon>
        <taxon>Bryophytina</taxon>
        <taxon>Bryopsida</taxon>
        <taxon>Funariidae</taxon>
        <taxon>Funariales</taxon>
        <taxon>Funariaceae</taxon>
        <taxon>Physcomitrium</taxon>
    </lineage>
</organism>
<sequence length="436" mass="47338">MLVQDSHANVSRELMLDQVKHEVFAYRYISPNLPLLSSCFSSIPSEGEGEGWDLRSGDLAEKGKRPASQQSDEALRDRQELETWNREASREHLVSWTGSITPRDKDLDQGWKDKDQLENWGQHSGERNPGVSEGLSAHNLDSGREQGVTDSAAPGSTERECAGGLDNAARSASAAARARTLGAQDYSGRRNTSGYNSSMSSGAPCGACKFLRRKCVRGCIFAPYFSAEQGAAKFAAVHKVFGASNVAKLLLHIPAPRRGDAVLTISYEAQARLSDPVYGCVATIFALQQQVASLQAELAMVQTQLADRNTHLQQQHHQQQRMTMAFGASASQAAEYIQHQHLADHSQLSPTSGLSMGMPGGSSAGPYSRVKEEGSYLHGMQAHHYDIGMPTTSMEPASMSTEQSLLESLQRSRSGGMGDQPDEGELQALASLFRRK</sequence>
<dbReference type="PROSITE" id="PS50891">
    <property type="entry name" value="LOB"/>
    <property type="match status" value="1"/>
</dbReference>
<evidence type="ECO:0000313" key="4">
    <source>
        <dbReference type="EMBL" id="PNR58069.1"/>
    </source>
</evidence>
<evidence type="ECO:0000313" key="5">
    <source>
        <dbReference type="EnsemblPlants" id="Pp3c3_27900V3.1"/>
    </source>
</evidence>
<gene>
    <name evidence="4" type="ORF">PHYPA_005064</name>
</gene>
<evidence type="ECO:0000259" key="3">
    <source>
        <dbReference type="PROSITE" id="PS50891"/>
    </source>
</evidence>
<dbReference type="FunCoup" id="A0A2K1KWB7">
    <property type="interactions" value="2"/>
</dbReference>
<name>A0A2K1KWB7_PHYPA</name>
<dbReference type="PANTHER" id="PTHR31529:SF4">
    <property type="entry name" value="LOB DOMAIN-CONTAINING PROTEIN 30"/>
    <property type="match status" value="1"/>
</dbReference>
<feature type="compositionally biased region" description="Basic and acidic residues" evidence="2">
    <location>
        <begin position="52"/>
        <end position="64"/>
    </location>
</feature>
<feature type="domain" description="LOB" evidence="3">
    <location>
        <begin position="203"/>
        <end position="305"/>
    </location>
</feature>
<dbReference type="GO" id="GO:0005634">
    <property type="term" value="C:nucleus"/>
    <property type="evidence" value="ECO:0000318"/>
    <property type="project" value="GO_Central"/>
</dbReference>
<dbReference type="GO" id="GO:0045893">
    <property type="term" value="P:positive regulation of DNA-templated transcription"/>
    <property type="evidence" value="ECO:0000318"/>
    <property type="project" value="GO_Central"/>
</dbReference>
<dbReference type="AlphaFoldDB" id="A0A2K1KWB7"/>
<feature type="region of interest" description="Disordered" evidence="2">
    <location>
        <begin position="389"/>
        <end position="436"/>
    </location>
</feature>